<protein>
    <submittedName>
        <fullName evidence="2">Uncharacterized protein</fullName>
    </submittedName>
</protein>
<name>A0A699VB39_TANCI</name>
<accession>A0A699VB39</accession>
<feature type="non-terminal residue" evidence="2">
    <location>
        <position position="1"/>
    </location>
</feature>
<dbReference type="EMBL" id="BKCJ011417637">
    <property type="protein sequence ID" value="GFD31800.1"/>
    <property type="molecule type" value="Genomic_DNA"/>
</dbReference>
<reference evidence="2" key="1">
    <citation type="journal article" date="2019" name="Sci. Rep.">
        <title>Draft genome of Tanacetum cinerariifolium, the natural source of mosquito coil.</title>
        <authorList>
            <person name="Yamashiro T."/>
            <person name="Shiraishi A."/>
            <person name="Satake H."/>
            <person name="Nakayama K."/>
        </authorList>
    </citation>
    <scope>NUCLEOTIDE SEQUENCE</scope>
</reference>
<sequence length="126" mass="13972">SKDPQNIDVDTAFDVKDNETEVHVSPSSSDKPKKHDKKAKSEAKGKSPVDLSTVVRDLSDEFEEFSVNSTNRVNAANMPVLEDIVYSDDEEDVGAKADFSNLETNIYVSLIPTTRIHKDHPVSQII</sequence>
<evidence type="ECO:0000313" key="2">
    <source>
        <dbReference type="EMBL" id="GFD31800.1"/>
    </source>
</evidence>
<feature type="non-terminal residue" evidence="2">
    <location>
        <position position="126"/>
    </location>
</feature>
<proteinExistence type="predicted"/>
<feature type="compositionally biased region" description="Basic and acidic residues" evidence="1">
    <location>
        <begin position="13"/>
        <end position="22"/>
    </location>
</feature>
<dbReference type="AlphaFoldDB" id="A0A699VB39"/>
<organism evidence="2">
    <name type="scientific">Tanacetum cinerariifolium</name>
    <name type="common">Dalmatian daisy</name>
    <name type="synonym">Chrysanthemum cinerariifolium</name>
    <dbReference type="NCBI Taxonomy" id="118510"/>
    <lineage>
        <taxon>Eukaryota</taxon>
        <taxon>Viridiplantae</taxon>
        <taxon>Streptophyta</taxon>
        <taxon>Embryophyta</taxon>
        <taxon>Tracheophyta</taxon>
        <taxon>Spermatophyta</taxon>
        <taxon>Magnoliopsida</taxon>
        <taxon>eudicotyledons</taxon>
        <taxon>Gunneridae</taxon>
        <taxon>Pentapetalae</taxon>
        <taxon>asterids</taxon>
        <taxon>campanulids</taxon>
        <taxon>Asterales</taxon>
        <taxon>Asteraceae</taxon>
        <taxon>Asteroideae</taxon>
        <taxon>Anthemideae</taxon>
        <taxon>Anthemidinae</taxon>
        <taxon>Tanacetum</taxon>
    </lineage>
</organism>
<gene>
    <name evidence="2" type="ORF">Tci_903769</name>
</gene>
<feature type="region of interest" description="Disordered" evidence="1">
    <location>
        <begin position="1"/>
        <end position="50"/>
    </location>
</feature>
<evidence type="ECO:0000256" key="1">
    <source>
        <dbReference type="SAM" id="MobiDB-lite"/>
    </source>
</evidence>
<comment type="caution">
    <text evidence="2">The sequence shown here is derived from an EMBL/GenBank/DDBJ whole genome shotgun (WGS) entry which is preliminary data.</text>
</comment>